<proteinExistence type="predicted"/>
<dbReference type="AlphaFoldDB" id="A0A7S0BQN6"/>
<dbReference type="InterPro" id="IPR036412">
    <property type="entry name" value="HAD-like_sf"/>
</dbReference>
<organism evidence="1">
    <name type="scientific">Rhodosorus marinus</name>
    <dbReference type="NCBI Taxonomy" id="101924"/>
    <lineage>
        <taxon>Eukaryota</taxon>
        <taxon>Rhodophyta</taxon>
        <taxon>Stylonematophyceae</taxon>
        <taxon>Stylonematales</taxon>
        <taxon>Stylonemataceae</taxon>
        <taxon>Rhodosorus</taxon>
    </lineage>
</organism>
<accession>A0A7S0BQN6</accession>
<reference evidence="1" key="1">
    <citation type="submission" date="2021-01" db="EMBL/GenBank/DDBJ databases">
        <authorList>
            <person name="Corre E."/>
            <person name="Pelletier E."/>
            <person name="Niang G."/>
            <person name="Scheremetjew M."/>
            <person name="Finn R."/>
            <person name="Kale V."/>
            <person name="Holt S."/>
            <person name="Cochrane G."/>
            <person name="Meng A."/>
            <person name="Brown T."/>
            <person name="Cohen L."/>
        </authorList>
    </citation>
    <scope>NUCLEOTIDE SEQUENCE</scope>
    <source>
        <strain evidence="1">UTEX LB 2760</strain>
    </source>
</reference>
<dbReference type="EMBL" id="HBEK01019826">
    <property type="protein sequence ID" value="CAD8400822.1"/>
    <property type="molecule type" value="Transcribed_RNA"/>
</dbReference>
<dbReference type="InterPro" id="IPR023214">
    <property type="entry name" value="HAD_sf"/>
</dbReference>
<evidence type="ECO:0008006" key="2">
    <source>
        <dbReference type="Google" id="ProtNLM"/>
    </source>
</evidence>
<dbReference type="Gene3D" id="3.40.50.1000">
    <property type="entry name" value="HAD superfamily/HAD-like"/>
    <property type="match status" value="2"/>
</dbReference>
<gene>
    <name evidence="1" type="ORF">RMAR0315_LOCUS10818</name>
</gene>
<name>A0A7S0BQN6_9RHOD</name>
<sequence length="317" mass="35291">MDDTAIKVVFSDIDGTLVHYPKDFERYAELGEVVNGRASIRYSETGETRECRVLESLTGGKAYISERTIALVDEIRAEGVQFVLITGARSSTYDNRRPNLPKVDFEVFENGGRCIRNGEIDMQWTRRYENVVGDPSMATTVTPQLQDAAERVGPLWDLYRRLSKEGWALDARDYVTNFRVDVTKSTGKTTEDFEKLKDELKALNLATTFNLGKADIYPSKSGKANAASYVLRLLELTPEDSISMFDDDNDLELGALTGRAFLPGVSHPSVTAALRENPRWEVMPIEGFLGTEAALERILRAVKSANPLPAQKVLTAV</sequence>
<protein>
    <recommendedName>
        <fullName evidence="2">Sucrose phosphatase-like domain-containing protein</fullName>
    </recommendedName>
</protein>
<dbReference type="Pfam" id="PF08282">
    <property type="entry name" value="Hydrolase_3"/>
    <property type="match status" value="1"/>
</dbReference>
<evidence type="ECO:0000313" key="1">
    <source>
        <dbReference type="EMBL" id="CAD8400822.1"/>
    </source>
</evidence>
<dbReference type="SUPFAM" id="SSF56784">
    <property type="entry name" value="HAD-like"/>
    <property type="match status" value="1"/>
</dbReference>